<gene>
    <name evidence="2" type="ORF">C1SCF055_LOCUS7230</name>
</gene>
<name>A0A9P1FJB5_9DINO</name>
<sequence length="1449" mass="162251">MSAVSRIDVRQNDRGLQTCFDAANVQSTWAATFCKLHKLETLDDFVYLMDSKDWEQNLKDLLNASSDLKDNRLILARFKAAYESGVSAIKASQATQKVEDSVDTVLPESTLQAITKDFSRRYGVVLDPHLDPSDSLRSRVYKEFRRQTMTVLETRRIKSMMHIAVPKTTENIKLSDSLQLQLQEDESVVITTAIEYYFALRTLCNAWAWAGNFEATDFDDTKKLFISLDQAQGYADFCLRMNIEVGQGSLQWLMKNDMLTRSRMASLIRRNYTGGSALKEALHQTHLEWRSPALQSSGSVPKARGQQPPPEPAGGPPAKRPRQIKPDTRQTVSMLKGGKKLCKAWNDQRGCKGDCGNLHACDVRMPSGQACQATSHNRTVSLNGTAPATSVAPRQIHVDDDNVGPAFRHTILAPGADPPPVSLSARLAAAKPVTWRGKGDLAQYSWTGTPLKGSWLVIDLWAGYSGLVIAMLCLGVHCYALAAECNPTARACAAQVMPQIVHVDAVEKVQVRDLREFLRRRKVRGILVGGGSPCQANSSLNAGRRGLGDLRSLQPQLLARLVEDLSQEPLCQGLEIIAFLENVHSMPLPVLKQYCRWMKSNPVSVNAASCGWTQRLRLFWLCSRRRGLEPNIPPPDAWQWAPSPTSHGIPELVYSGAKAIPARLQCDDGFAPMIDPTQVMKNNGKGAMHTFTREFYHPNDRVKQVSPAAAPRFDEDLRRFPPGAYEEHSLLWQKEQWRQPSPTERAQLLGVPPAAVEAVTGTPDEKRQGRNSLLGNGFHIPSLLAILCLLPALLEAKMIPQPTLPDHGLHERLVGTIWEPGRLQSFPDILDGPAVVARMQGMFDPIVVNNDVWVLIAQRLDACQLHQLQAFASWRRLRGEDWCQLGPTPVFGRARSRVFAGLSGQRYAPDTSKGLDHLLPPGLGPEAHMAAAQTLPSPFAPQPWPEPDVEFVIETIWIWRECLPLLAQCQRNILRSIHRALQPLDQALRPHRCLAASKVAVQKNPAFVACLTALLRWPADKSDPETWMGDPAQADLERLLLSRPPRLARDILDITEAEMQKGFCGPLRSKLQMDREYGPGGWRFLERFLVVQPDEKKRVIDNGRKSGHNVHTQMHETISTVTVDFVATVARMLCDRMQAPVEHISDQYPWCAMRLGTDDLPDAYRGLPVRDSHLCYSNIAIFVPQVGWRFTTLYGLAYGLEAAVVAFNRFPQLGVAIARRCLLSCCAAYFDDELSVEFIRDACISQRGLKMVFEYMGAPPQPAKCFMPSYNRHYLGTSVHVGDALTLGVVRFQPKTSTQWKVLARLQHAVDTQSLDRDTAGKLRGDLNWMWSMCAGHIGRLAGSRLAFSTRYQPPHKIAETLARAAYYKSMSNKEEDTVPFVMEWNKHNGTHHTGGKPDDITVVAAWVVEDKPQPSLCKEEKLRLQEEERLRKEEEEKLRLQEEERLRK</sequence>
<evidence type="ECO:0000313" key="4">
    <source>
        <dbReference type="Proteomes" id="UP001152797"/>
    </source>
</evidence>
<dbReference type="Proteomes" id="UP001152797">
    <property type="component" value="Unassembled WGS sequence"/>
</dbReference>
<proteinExistence type="predicted"/>
<dbReference type="EMBL" id="CAMXCT020000471">
    <property type="protein sequence ID" value="CAL1132639.1"/>
    <property type="molecule type" value="Genomic_DNA"/>
</dbReference>
<dbReference type="EMBL" id="CAMXCT010000471">
    <property type="protein sequence ID" value="CAI3979264.1"/>
    <property type="molecule type" value="Genomic_DNA"/>
</dbReference>
<dbReference type="Gene3D" id="3.40.50.150">
    <property type="entry name" value="Vaccinia Virus protein VP39"/>
    <property type="match status" value="1"/>
</dbReference>
<evidence type="ECO:0000313" key="3">
    <source>
        <dbReference type="EMBL" id="CAL1132639.1"/>
    </source>
</evidence>
<keyword evidence="4" id="KW-1185">Reference proteome</keyword>
<feature type="region of interest" description="Disordered" evidence="1">
    <location>
        <begin position="1428"/>
        <end position="1449"/>
    </location>
</feature>
<accession>A0A9P1FJB5</accession>
<dbReference type="InterPro" id="IPR029063">
    <property type="entry name" value="SAM-dependent_MTases_sf"/>
</dbReference>
<dbReference type="SUPFAM" id="SSF53335">
    <property type="entry name" value="S-adenosyl-L-methionine-dependent methyltransferases"/>
    <property type="match status" value="1"/>
</dbReference>
<protein>
    <submittedName>
        <fullName evidence="2">Uncharacterized protein</fullName>
    </submittedName>
</protein>
<dbReference type="EMBL" id="CAMXCT030000471">
    <property type="protein sequence ID" value="CAL4766576.1"/>
    <property type="molecule type" value="Genomic_DNA"/>
</dbReference>
<evidence type="ECO:0000313" key="2">
    <source>
        <dbReference type="EMBL" id="CAI3979264.1"/>
    </source>
</evidence>
<reference evidence="3" key="2">
    <citation type="submission" date="2024-04" db="EMBL/GenBank/DDBJ databases">
        <authorList>
            <person name="Chen Y."/>
            <person name="Shah S."/>
            <person name="Dougan E. K."/>
            <person name="Thang M."/>
            <person name="Chan C."/>
        </authorList>
    </citation>
    <scope>NUCLEOTIDE SEQUENCE [LARGE SCALE GENOMIC DNA]</scope>
</reference>
<organism evidence="2">
    <name type="scientific">Cladocopium goreaui</name>
    <dbReference type="NCBI Taxonomy" id="2562237"/>
    <lineage>
        <taxon>Eukaryota</taxon>
        <taxon>Sar</taxon>
        <taxon>Alveolata</taxon>
        <taxon>Dinophyceae</taxon>
        <taxon>Suessiales</taxon>
        <taxon>Symbiodiniaceae</taxon>
        <taxon>Cladocopium</taxon>
    </lineage>
</organism>
<evidence type="ECO:0000256" key="1">
    <source>
        <dbReference type="SAM" id="MobiDB-lite"/>
    </source>
</evidence>
<reference evidence="2" key="1">
    <citation type="submission" date="2022-10" db="EMBL/GenBank/DDBJ databases">
        <authorList>
            <person name="Chen Y."/>
            <person name="Dougan E. K."/>
            <person name="Chan C."/>
            <person name="Rhodes N."/>
            <person name="Thang M."/>
        </authorList>
    </citation>
    <scope>NUCLEOTIDE SEQUENCE</scope>
</reference>
<comment type="caution">
    <text evidence="2">The sequence shown here is derived from an EMBL/GenBank/DDBJ whole genome shotgun (WGS) entry which is preliminary data.</text>
</comment>
<dbReference type="OrthoDB" id="411962at2759"/>
<feature type="region of interest" description="Disordered" evidence="1">
    <location>
        <begin position="291"/>
        <end position="333"/>
    </location>
</feature>
<feature type="non-terminal residue" evidence="2">
    <location>
        <position position="1449"/>
    </location>
</feature>